<proteinExistence type="predicted"/>
<gene>
    <name evidence="1" type="ORF">Phou_009340</name>
</gene>
<protein>
    <submittedName>
        <fullName evidence="1">Uncharacterized protein</fullName>
    </submittedName>
</protein>
<comment type="caution">
    <text evidence="1">The sequence shown here is derived from an EMBL/GenBank/DDBJ whole genome shotgun (WGS) entry which is preliminary data.</text>
</comment>
<name>A0A6V8JZM5_9ACTN</name>
<sequence>MRAVPVSTVVSARALVMGGAPAPGRTCPVPVMTAMSTASNLIFTLPSGPGTDFP</sequence>
<accession>A0A6V8JZM5</accession>
<evidence type="ECO:0000313" key="2">
    <source>
        <dbReference type="Proteomes" id="UP000482800"/>
    </source>
</evidence>
<dbReference type="AlphaFoldDB" id="A0A6V8JZM5"/>
<keyword evidence="2" id="KW-1185">Reference proteome</keyword>
<reference evidence="1 2" key="1">
    <citation type="submission" date="2020-03" db="EMBL/GenBank/DDBJ databases">
        <title>Whole genome shotgun sequence of Phytohabitans houttuyneae NBRC 108639.</title>
        <authorList>
            <person name="Komaki H."/>
            <person name="Tamura T."/>
        </authorList>
    </citation>
    <scope>NUCLEOTIDE SEQUENCE [LARGE SCALE GENOMIC DNA]</scope>
    <source>
        <strain evidence="1 2">NBRC 108639</strain>
    </source>
</reference>
<dbReference type="Proteomes" id="UP000482800">
    <property type="component" value="Unassembled WGS sequence"/>
</dbReference>
<organism evidence="1 2">
    <name type="scientific">Phytohabitans houttuyneae</name>
    <dbReference type="NCBI Taxonomy" id="1076126"/>
    <lineage>
        <taxon>Bacteria</taxon>
        <taxon>Bacillati</taxon>
        <taxon>Actinomycetota</taxon>
        <taxon>Actinomycetes</taxon>
        <taxon>Micromonosporales</taxon>
        <taxon>Micromonosporaceae</taxon>
    </lineage>
</organism>
<reference evidence="1 2" key="2">
    <citation type="submission" date="2020-03" db="EMBL/GenBank/DDBJ databases">
        <authorList>
            <person name="Ichikawa N."/>
            <person name="Kimura A."/>
            <person name="Kitahashi Y."/>
            <person name="Uohara A."/>
        </authorList>
    </citation>
    <scope>NUCLEOTIDE SEQUENCE [LARGE SCALE GENOMIC DNA]</scope>
    <source>
        <strain evidence="1 2">NBRC 108639</strain>
    </source>
</reference>
<evidence type="ECO:0000313" key="1">
    <source>
        <dbReference type="EMBL" id="GFJ76754.1"/>
    </source>
</evidence>
<dbReference type="EMBL" id="BLPF01000001">
    <property type="protein sequence ID" value="GFJ76754.1"/>
    <property type="molecule type" value="Genomic_DNA"/>
</dbReference>